<accession>A0A6B2L6L1</accession>
<evidence type="ECO:0000256" key="1">
    <source>
        <dbReference type="ARBA" id="ARBA00010165"/>
    </source>
</evidence>
<dbReference type="PANTHER" id="PTHR34273:SF2">
    <property type="entry name" value="METHYLTHIORIBOSE KINASE"/>
    <property type="match status" value="1"/>
</dbReference>
<evidence type="ECO:0000256" key="3">
    <source>
        <dbReference type="ARBA" id="ARBA00012128"/>
    </source>
</evidence>
<dbReference type="NCBIfam" id="TIGR01767">
    <property type="entry name" value="MTRK"/>
    <property type="match status" value="1"/>
</dbReference>
<sequence>MSVQLGGIKENWSAQEVGDGNINYVWIIKGPSGAFVLKQAADFIRIVPTWRLTKKRVWWERRSFLEYFKYCPSRVPKQIFFNEQYSLNVMEYCHPHIILRKGLISGNIYPKLAEHVSEYLAQTLFHTSDLYLKSEEKRKLMMDFVDNSLIHLTESVIFHEPYITHQNNHWTNEQILHDEISSIQSDAFLKFEVSQLKEKFMNFTQALIHGDLHTGSIMVTNEDTKIIDTEFAFFGPMGFDIGAYLANLWLSYFSHQGLIKHGKEENTQYTKWLEDQAIQTWDSFVLKFVKLWEEEKKGEMYSFDTGLAQTKFIENLWQDTVGYAGCKMIRRIIGIAHVEDLESIKDTQIRADCEVKILKFAKHLILNRRTIPHMNYISSLLSTSM</sequence>
<dbReference type="GO" id="GO:0046522">
    <property type="term" value="F:S-methyl-5-thioribose kinase activity"/>
    <property type="evidence" value="ECO:0007669"/>
    <property type="project" value="UniProtKB-EC"/>
</dbReference>
<dbReference type="EC" id="2.7.1.100" evidence="3"/>
<dbReference type="Gene3D" id="3.90.1200.10">
    <property type="match status" value="1"/>
</dbReference>
<comment type="similarity">
    <text evidence="1">Belongs to the methylthioribose kinase family.</text>
</comment>
<dbReference type="PIRSF" id="PIRSF031134">
    <property type="entry name" value="MTRK"/>
    <property type="match status" value="1"/>
</dbReference>
<comment type="subunit">
    <text evidence="2">Homodimer.</text>
</comment>
<evidence type="ECO:0000256" key="2">
    <source>
        <dbReference type="ARBA" id="ARBA00011738"/>
    </source>
</evidence>
<dbReference type="InterPro" id="IPR009212">
    <property type="entry name" value="Methylthioribose_kinase"/>
</dbReference>
<evidence type="ECO:0000256" key="7">
    <source>
        <dbReference type="ARBA" id="ARBA00022840"/>
    </source>
</evidence>
<evidence type="ECO:0000313" key="9">
    <source>
        <dbReference type="EMBL" id="NDV32517.1"/>
    </source>
</evidence>
<dbReference type="Pfam" id="PF01636">
    <property type="entry name" value="APH"/>
    <property type="match status" value="1"/>
</dbReference>
<name>A0A6B2L6L1_9EUKA</name>
<dbReference type="GO" id="GO:0005524">
    <property type="term" value="F:ATP binding"/>
    <property type="evidence" value="ECO:0007669"/>
    <property type="project" value="UniProtKB-KW"/>
</dbReference>
<protein>
    <recommendedName>
        <fullName evidence="3">S-methyl-5-thioribose kinase</fullName>
        <ecNumber evidence="3">2.7.1.100</ecNumber>
    </recommendedName>
</protein>
<keyword evidence="5" id="KW-0547">Nucleotide-binding</keyword>
<dbReference type="InterPro" id="IPR011009">
    <property type="entry name" value="Kinase-like_dom_sf"/>
</dbReference>
<evidence type="ECO:0000256" key="4">
    <source>
        <dbReference type="ARBA" id="ARBA00022679"/>
    </source>
</evidence>
<dbReference type="EMBL" id="GIBP01003548">
    <property type="protein sequence ID" value="NDV32517.1"/>
    <property type="molecule type" value="Transcribed_RNA"/>
</dbReference>
<keyword evidence="4" id="KW-0808">Transferase</keyword>
<dbReference type="Gene3D" id="3.30.200.20">
    <property type="entry name" value="Phosphorylase Kinase, domain 1"/>
    <property type="match status" value="1"/>
</dbReference>
<dbReference type="PANTHER" id="PTHR34273">
    <property type="entry name" value="METHYLTHIORIBOSE KINASE"/>
    <property type="match status" value="1"/>
</dbReference>
<dbReference type="InterPro" id="IPR002575">
    <property type="entry name" value="Aminoglycoside_PTrfase"/>
</dbReference>
<reference evidence="9" key="1">
    <citation type="journal article" date="2020" name="J. Eukaryot. Microbiol.">
        <title>De novo Sequencing, Assembly and Annotation of the Transcriptome for the Free-Living Testate Amoeba Arcella intermedia.</title>
        <authorList>
            <person name="Ribeiro G.M."/>
            <person name="Porfirio-Sousa A.L."/>
            <person name="Maurer-Alcala X.X."/>
            <person name="Katz L.A."/>
            <person name="Lahr D.J.G."/>
        </authorList>
    </citation>
    <scope>NUCLEOTIDE SEQUENCE</scope>
</reference>
<organism evidence="9">
    <name type="scientific">Arcella intermedia</name>
    <dbReference type="NCBI Taxonomy" id="1963864"/>
    <lineage>
        <taxon>Eukaryota</taxon>
        <taxon>Amoebozoa</taxon>
        <taxon>Tubulinea</taxon>
        <taxon>Elardia</taxon>
        <taxon>Arcellinida</taxon>
        <taxon>Sphaerothecina</taxon>
        <taxon>Arcellidae</taxon>
        <taxon>Arcella</taxon>
    </lineage>
</organism>
<keyword evidence="7" id="KW-0067">ATP-binding</keyword>
<dbReference type="GO" id="GO:0009086">
    <property type="term" value="P:methionine biosynthetic process"/>
    <property type="evidence" value="ECO:0007669"/>
    <property type="project" value="InterPro"/>
</dbReference>
<evidence type="ECO:0000256" key="6">
    <source>
        <dbReference type="ARBA" id="ARBA00022777"/>
    </source>
</evidence>
<dbReference type="SUPFAM" id="SSF56112">
    <property type="entry name" value="Protein kinase-like (PK-like)"/>
    <property type="match status" value="1"/>
</dbReference>
<evidence type="ECO:0000256" key="5">
    <source>
        <dbReference type="ARBA" id="ARBA00022741"/>
    </source>
</evidence>
<evidence type="ECO:0000259" key="8">
    <source>
        <dbReference type="Pfam" id="PF01636"/>
    </source>
</evidence>
<dbReference type="AlphaFoldDB" id="A0A6B2L6L1"/>
<keyword evidence="6" id="KW-0418">Kinase</keyword>
<feature type="domain" description="Aminoglycoside phosphotransferase" evidence="8">
    <location>
        <begin position="64"/>
        <end position="249"/>
    </location>
</feature>
<proteinExistence type="inferred from homology"/>